<protein>
    <recommendedName>
        <fullName evidence="4">Transcription factor domain-containing protein</fullName>
    </recommendedName>
</protein>
<dbReference type="OrthoDB" id="5054378at2759"/>
<evidence type="ECO:0000313" key="3">
    <source>
        <dbReference type="Proteomes" id="UP000028545"/>
    </source>
</evidence>
<name>A0A084G9P8_PSEDA</name>
<accession>A0A084G9P8</accession>
<comment type="caution">
    <text evidence="2">The sequence shown here is derived from an EMBL/GenBank/DDBJ whole genome shotgun (WGS) entry which is preliminary data.</text>
</comment>
<feature type="region of interest" description="Disordered" evidence="1">
    <location>
        <begin position="25"/>
        <end position="51"/>
    </location>
</feature>
<dbReference type="AlphaFoldDB" id="A0A084G9P8"/>
<gene>
    <name evidence="2" type="ORF">SAPIO_CDS3803</name>
</gene>
<dbReference type="VEuPathDB" id="FungiDB:SAPIO_CDS3803"/>
<evidence type="ECO:0000313" key="2">
    <source>
        <dbReference type="EMBL" id="KEZ44060.1"/>
    </source>
</evidence>
<sequence>MSVFVNYAGPKLDKKQNQLVRLAPAPDQDTPTEVSEEAAEQAQHALVSPPTTRSSRLALNRRCERDGIIVPGLAARGYRPDPYDLRGAPPKSTHMTGIDARTFQDYLSRCASYSSYLDEAFILVGFQQPSYFRPDMSKSACIYIGWLLTAGVLDAVRASKEISYPYYEYQAVRELQKFIDGAGTRDLHELVYPVIILGMFEMVRFNPHAATHLGAVEHFIKSRGGLKKMPDVMQHLVIMGDVLECVCLGTPLAFNNLGPCPTIRLKTTVGVLAGNHIYSCPLLLCDDEDFSLATRYVDQAIVVQLVRVLQAASDSFHRFFGLGTQSPFQGLDLATDLDAIADSPTATTNTSGLFLKTCALAARITRRTLSESLNGFDDVANKFDVLEIYDNARFLGLKAWKGLPYVYVWVNLIGFAASTGERMRSYFVAEVVRCAFSYGCYQMEIFLAVLRNFLHLRNTVASRKIDLA</sequence>
<dbReference type="EMBL" id="JOWA01000089">
    <property type="protein sequence ID" value="KEZ44060.1"/>
    <property type="molecule type" value="Genomic_DNA"/>
</dbReference>
<evidence type="ECO:0008006" key="4">
    <source>
        <dbReference type="Google" id="ProtNLM"/>
    </source>
</evidence>
<dbReference type="KEGG" id="sapo:SAPIO_CDS3803"/>
<dbReference type="RefSeq" id="XP_016643859.1">
    <property type="nucleotide sequence ID" value="XM_016786516.1"/>
</dbReference>
<proteinExistence type="predicted"/>
<keyword evidence="3" id="KW-1185">Reference proteome</keyword>
<dbReference type="HOGENOM" id="CLU_510089_0_0_1"/>
<dbReference type="GeneID" id="27722875"/>
<reference evidence="2 3" key="1">
    <citation type="journal article" date="2014" name="Genome Announc.">
        <title>Draft genome sequence of the pathogenic fungus Scedosporium apiospermum.</title>
        <authorList>
            <person name="Vandeputte P."/>
            <person name="Ghamrawi S."/>
            <person name="Rechenmann M."/>
            <person name="Iltis A."/>
            <person name="Giraud S."/>
            <person name="Fleury M."/>
            <person name="Thornton C."/>
            <person name="Delhaes L."/>
            <person name="Meyer W."/>
            <person name="Papon N."/>
            <person name="Bouchara J.P."/>
        </authorList>
    </citation>
    <scope>NUCLEOTIDE SEQUENCE [LARGE SCALE GENOMIC DNA]</scope>
    <source>
        <strain evidence="2 3">IHEM 14462</strain>
    </source>
</reference>
<organism evidence="2 3">
    <name type="scientific">Pseudallescheria apiosperma</name>
    <name type="common">Scedosporium apiospermum</name>
    <dbReference type="NCBI Taxonomy" id="563466"/>
    <lineage>
        <taxon>Eukaryota</taxon>
        <taxon>Fungi</taxon>
        <taxon>Dikarya</taxon>
        <taxon>Ascomycota</taxon>
        <taxon>Pezizomycotina</taxon>
        <taxon>Sordariomycetes</taxon>
        <taxon>Hypocreomycetidae</taxon>
        <taxon>Microascales</taxon>
        <taxon>Microascaceae</taxon>
        <taxon>Scedosporium</taxon>
    </lineage>
</organism>
<evidence type="ECO:0000256" key="1">
    <source>
        <dbReference type="SAM" id="MobiDB-lite"/>
    </source>
</evidence>
<dbReference type="Proteomes" id="UP000028545">
    <property type="component" value="Unassembled WGS sequence"/>
</dbReference>